<dbReference type="InterPro" id="IPR007219">
    <property type="entry name" value="XnlR_reg_dom"/>
</dbReference>
<dbReference type="GeneID" id="34612364"/>
<dbReference type="OrthoDB" id="2269373at2759"/>
<accession>A0A1L9SFD9</accession>
<gene>
    <name evidence="8" type="ORF">ASPZODRAFT_152870</name>
</gene>
<dbReference type="CDD" id="cd00067">
    <property type="entry name" value="GAL4"/>
    <property type="match status" value="1"/>
</dbReference>
<keyword evidence="2" id="KW-0479">Metal-binding</keyword>
<comment type="subcellular location">
    <subcellularLocation>
        <location evidence="1">Nucleus</location>
    </subcellularLocation>
</comment>
<dbReference type="Pfam" id="PF00172">
    <property type="entry name" value="Zn_clus"/>
    <property type="match status" value="1"/>
</dbReference>
<proteinExistence type="predicted"/>
<evidence type="ECO:0000256" key="5">
    <source>
        <dbReference type="ARBA" id="ARBA00023163"/>
    </source>
</evidence>
<dbReference type="SMART" id="SM00066">
    <property type="entry name" value="GAL4"/>
    <property type="match status" value="1"/>
</dbReference>
<dbReference type="VEuPathDB" id="FungiDB:ASPZODRAFT_152870"/>
<dbReference type="PROSITE" id="PS00463">
    <property type="entry name" value="ZN2_CY6_FUNGAL_1"/>
    <property type="match status" value="1"/>
</dbReference>
<dbReference type="RefSeq" id="XP_022580426.1">
    <property type="nucleotide sequence ID" value="XM_022725900.1"/>
</dbReference>
<feature type="domain" description="Zn(2)-C6 fungal-type" evidence="7">
    <location>
        <begin position="3"/>
        <end position="32"/>
    </location>
</feature>
<dbReference type="AlphaFoldDB" id="A0A1L9SFD9"/>
<sequence length="570" mass="65072">MKACSVCARRKVKCDKGSPCANCLKAQTPCVYEAPAPQRPRKRAADEELLARIARYEQLMRRHHIDFAPYANTWVSCSSSTETETELSLWSTLCPELKHPPIQTLKDIPPFHLSSIMITAQPELHTLHPEPRHLYRLWQTFVERVNPLIKIVHVPTLQQRVLDGDVADLSASLSAMLFSIYMLAVTALSPEECLSLFKEPRDELVTRYRNATLRALVAADFLTTRDLEVLQAFVLYLFADCESELAATLTSAALRIGQKMGLHRDEPRLSSSFFEREMRIRLWWQLCGLDARCRPVSVSSASHSPPELGIRLPLNVNDADLHPDMTDAPLEPAGPTEMVFVLMKLQVTVWLQSGNLKIFDFLNPTQTLATEVKDAAIDQLEAIYLHNHRRLDIRIPIHRLAVTVARLNVARLRFKVHHPRWQEKAQLPKQRKEMLFRTALTVLETLDTMLATAPFSTPLLVHLTTRVQMDPLIYVLSELRERAAGEDVSLAWRLVERIYDAHPELIPVEQTAHGSFFTALGDLTIEAWQKCARTETVSAPVFIQLLLDRHGVLSIDEWTDWTWEWNDLLF</sequence>
<dbReference type="SUPFAM" id="SSF57701">
    <property type="entry name" value="Zn2/Cys6 DNA-binding domain"/>
    <property type="match status" value="1"/>
</dbReference>
<dbReference type="Gene3D" id="4.10.240.10">
    <property type="entry name" value="Zn(2)-C6 fungal-type DNA-binding domain"/>
    <property type="match status" value="1"/>
</dbReference>
<evidence type="ECO:0000259" key="7">
    <source>
        <dbReference type="PROSITE" id="PS50048"/>
    </source>
</evidence>
<dbReference type="PROSITE" id="PS50048">
    <property type="entry name" value="ZN2_CY6_FUNGAL_2"/>
    <property type="match status" value="1"/>
</dbReference>
<evidence type="ECO:0000256" key="6">
    <source>
        <dbReference type="ARBA" id="ARBA00023242"/>
    </source>
</evidence>
<keyword evidence="9" id="KW-1185">Reference proteome</keyword>
<evidence type="ECO:0000256" key="1">
    <source>
        <dbReference type="ARBA" id="ARBA00004123"/>
    </source>
</evidence>
<dbReference type="GO" id="GO:0000981">
    <property type="term" value="F:DNA-binding transcription factor activity, RNA polymerase II-specific"/>
    <property type="evidence" value="ECO:0007669"/>
    <property type="project" value="InterPro"/>
</dbReference>
<protein>
    <recommendedName>
        <fullName evidence="7">Zn(2)-C6 fungal-type domain-containing protein</fullName>
    </recommendedName>
</protein>
<dbReference type="Proteomes" id="UP000184188">
    <property type="component" value="Unassembled WGS sequence"/>
</dbReference>
<evidence type="ECO:0000256" key="2">
    <source>
        <dbReference type="ARBA" id="ARBA00022723"/>
    </source>
</evidence>
<dbReference type="InterPro" id="IPR050613">
    <property type="entry name" value="Sec_Metabolite_Reg"/>
</dbReference>
<dbReference type="GO" id="GO:0008270">
    <property type="term" value="F:zinc ion binding"/>
    <property type="evidence" value="ECO:0007669"/>
    <property type="project" value="InterPro"/>
</dbReference>
<dbReference type="Pfam" id="PF04082">
    <property type="entry name" value="Fungal_trans"/>
    <property type="match status" value="1"/>
</dbReference>
<dbReference type="GO" id="GO:0003677">
    <property type="term" value="F:DNA binding"/>
    <property type="evidence" value="ECO:0007669"/>
    <property type="project" value="UniProtKB-KW"/>
</dbReference>
<dbReference type="GO" id="GO:0005634">
    <property type="term" value="C:nucleus"/>
    <property type="evidence" value="ECO:0007669"/>
    <property type="project" value="UniProtKB-SubCell"/>
</dbReference>
<keyword evidence="5" id="KW-0804">Transcription</keyword>
<dbReference type="EMBL" id="KV878344">
    <property type="protein sequence ID" value="OJJ45916.1"/>
    <property type="molecule type" value="Genomic_DNA"/>
</dbReference>
<dbReference type="PANTHER" id="PTHR31001:SF85">
    <property type="entry name" value="ZN(II)2CYS6 TRANSCRIPTION FACTOR (EUROFUNG)"/>
    <property type="match status" value="1"/>
</dbReference>
<keyword evidence="3" id="KW-0805">Transcription regulation</keyword>
<dbReference type="PANTHER" id="PTHR31001">
    <property type="entry name" value="UNCHARACTERIZED TRANSCRIPTIONAL REGULATORY PROTEIN"/>
    <property type="match status" value="1"/>
</dbReference>
<evidence type="ECO:0000313" key="9">
    <source>
        <dbReference type="Proteomes" id="UP000184188"/>
    </source>
</evidence>
<reference evidence="9" key="1">
    <citation type="journal article" date="2017" name="Genome Biol.">
        <title>Comparative genomics reveals high biological diversity and specific adaptations in the industrially and medically important fungal genus Aspergillus.</title>
        <authorList>
            <person name="de Vries R.P."/>
            <person name="Riley R."/>
            <person name="Wiebenga A."/>
            <person name="Aguilar-Osorio G."/>
            <person name="Amillis S."/>
            <person name="Uchima C.A."/>
            <person name="Anderluh G."/>
            <person name="Asadollahi M."/>
            <person name="Askin M."/>
            <person name="Barry K."/>
            <person name="Battaglia E."/>
            <person name="Bayram O."/>
            <person name="Benocci T."/>
            <person name="Braus-Stromeyer S.A."/>
            <person name="Caldana C."/>
            <person name="Canovas D."/>
            <person name="Cerqueira G.C."/>
            <person name="Chen F."/>
            <person name="Chen W."/>
            <person name="Choi C."/>
            <person name="Clum A."/>
            <person name="Dos Santos R.A."/>
            <person name="Damasio A.R."/>
            <person name="Diallinas G."/>
            <person name="Emri T."/>
            <person name="Fekete E."/>
            <person name="Flipphi M."/>
            <person name="Freyberg S."/>
            <person name="Gallo A."/>
            <person name="Gournas C."/>
            <person name="Habgood R."/>
            <person name="Hainaut M."/>
            <person name="Harispe M.L."/>
            <person name="Henrissat B."/>
            <person name="Hilden K.S."/>
            <person name="Hope R."/>
            <person name="Hossain A."/>
            <person name="Karabika E."/>
            <person name="Karaffa L."/>
            <person name="Karanyi Z."/>
            <person name="Krasevec N."/>
            <person name="Kuo A."/>
            <person name="Kusch H."/>
            <person name="LaButti K."/>
            <person name="Lagendijk E.L."/>
            <person name="Lapidus A."/>
            <person name="Levasseur A."/>
            <person name="Lindquist E."/>
            <person name="Lipzen A."/>
            <person name="Logrieco A.F."/>
            <person name="MacCabe A."/>
            <person name="Maekelae M.R."/>
            <person name="Malavazi I."/>
            <person name="Melin P."/>
            <person name="Meyer V."/>
            <person name="Mielnichuk N."/>
            <person name="Miskei M."/>
            <person name="Molnar A.P."/>
            <person name="Mule G."/>
            <person name="Ngan C.Y."/>
            <person name="Orejas M."/>
            <person name="Orosz E."/>
            <person name="Ouedraogo J.P."/>
            <person name="Overkamp K.M."/>
            <person name="Park H.-S."/>
            <person name="Perrone G."/>
            <person name="Piumi F."/>
            <person name="Punt P.J."/>
            <person name="Ram A.F."/>
            <person name="Ramon A."/>
            <person name="Rauscher S."/>
            <person name="Record E."/>
            <person name="Riano-Pachon D.M."/>
            <person name="Robert V."/>
            <person name="Roehrig J."/>
            <person name="Ruller R."/>
            <person name="Salamov A."/>
            <person name="Salih N.S."/>
            <person name="Samson R.A."/>
            <person name="Sandor E."/>
            <person name="Sanguinetti M."/>
            <person name="Schuetze T."/>
            <person name="Sepcic K."/>
            <person name="Shelest E."/>
            <person name="Sherlock G."/>
            <person name="Sophianopoulou V."/>
            <person name="Squina F.M."/>
            <person name="Sun H."/>
            <person name="Susca A."/>
            <person name="Todd R.B."/>
            <person name="Tsang A."/>
            <person name="Unkles S.E."/>
            <person name="van de Wiele N."/>
            <person name="van Rossen-Uffink D."/>
            <person name="Oliveira J.V."/>
            <person name="Vesth T.C."/>
            <person name="Visser J."/>
            <person name="Yu J.-H."/>
            <person name="Zhou M."/>
            <person name="Andersen M.R."/>
            <person name="Archer D.B."/>
            <person name="Baker S.E."/>
            <person name="Benoit I."/>
            <person name="Brakhage A.A."/>
            <person name="Braus G.H."/>
            <person name="Fischer R."/>
            <person name="Frisvad J.C."/>
            <person name="Goldman G.H."/>
            <person name="Houbraken J."/>
            <person name="Oakley B."/>
            <person name="Pocsi I."/>
            <person name="Scazzocchio C."/>
            <person name="Seiboth B."/>
            <person name="vanKuyk P.A."/>
            <person name="Wortman J."/>
            <person name="Dyer P.S."/>
            <person name="Grigoriev I.V."/>
        </authorList>
    </citation>
    <scope>NUCLEOTIDE SEQUENCE [LARGE SCALE GENOMIC DNA]</scope>
    <source>
        <strain evidence="9">CBS 506.65</strain>
    </source>
</reference>
<evidence type="ECO:0000256" key="4">
    <source>
        <dbReference type="ARBA" id="ARBA00023125"/>
    </source>
</evidence>
<dbReference type="CDD" id="cd12148">
    <property type="entry name" value="fungal_TF_MHR"/>
    <property type="match status" value="1"/>
</dbReference>
<evidence type="ECO:0000313" key="8">
    <source>
        <dbReference type="EMBL" id="OJJ45916.1"/>
    </source>
</evidence>
<keyword evidence="4" id="KW-0238">DNA-binding</keyword>
<name>A0A1L9SFD9_9EURO</name>
<dbReference type="InterPro" id="IPR001138">
    <property type="entry name" value="Zn2Cys6_DnaBD"/>
</dbReference>
<keyword evidence="6" id="KW-0539">Nucleus</keyword>
<dbReference type="STRING" id="1073090.A0A1L9SFD9"/>
<dbReference type="GO" id="GO:0006351">
    <property type="term" value="P:DNA-templated transcription"/>
    <property type="evidence" value="ECO:0007669"/>
    <property type="project" value="InterPro"/>
</dbReference>
<organism evidence="8 9">
    <name type="scientific">Penicilliopsis zonata CBS 506.65</name>
    <dbReference type="NCBI Taxonomy" id="1073090"/>
    <lineage>
        <taxon>Eukaryota</taxon>
        <taxon>Fungi</taxon>
        <taxon>Dikarya</taxon>
        <taxon>Ascomycota</taxon>
        <taxon>Pezizomycotina</taxon>
        <taxon>Eurotiomycetes</taxon>
        <taxon>Eurotiomycetidae</taxon>
        <taxon>Eurotiales</taxon>
        <taxon>Aspergillaceae</taxon>
        <taxon>Penicilliopsis</taxon>
    </lineage>
</organism>
<evidence type="ECO:0000256" key="3">
    <source>
        <dbReference type="ARBA" id="ARBA00023015"/>
    </source>
</evidence>
<dbReference type="InterPro" id="IPR036864">
    <property type="entry name" value="Zn2-C6_fun-type_DNA-bd_sf"/>
</dbReference>